<gene>
    <name evidence="8" type="ORF">AURDEDRAFT_166331</name>
</gene>
<dbReference type="GO" id="GO:0008270">
    <property type="term" value="F:zinc ion binding"/>
    <property type="evidence" value="ECO:0007669"/>
    <property type="project" value="UniProtKB-KW"/>
</dbReference>
<protein>
    <recommendedName>
        <fullName evidence="7">C2H2-type domain-containing protein</fullName>
    </recommendedName>
</protein>
<reference evidence="9" key="1">
    <citation type="journal article" date="2012" name="Science">
        <title>The Paleozoic origin of enzymatic lignin decomposition reconstructed from 31 fungal genomes.</title>
        <authorList>
            <person name="Floudas D."/>
            <person name="Binder M."/>
            <person name="Riley R."/>
            <person name="Barry K."/>
            <person name="Blanchette R.A."/>
            <person name="Henrissat B."/>
            <person name="Martinez A.T."/>
            <person name="Otillar R."/>
            <person name="Spatafora J.W."/>
            <person name="Yadav J.S."/>
            <person name="Aerts A."/>
            <person name="Benoit I."/>
            <person name="Boyd A."/>
            <person name="Carlson A."/>
            <person name="Copeland A."/>
            <person name="Coutinho P.M."/>
            <person name="de Vries R.P."/>
            <person name="Ferreira P."/>
            <person name="Findley K."/>
            <person name="Foster B."/>
            <person name="Gaskell J."/>
            <person name="Glotzer D."/>
            <person name="Gorecki P."/>
            <person name="Heitman J."/>
            <person name="Hesse C."/>
            <person name="Hori C."/>
            <person name="Igarashi K."/>
            <person name="Jurgens J.A."/>
            <person name="Kallen N."/>
            <person name="Kersten P."/>
            <person name="Kohler A."/>
            <person name="Kuees U."/>
            <person name="Kumar T.K.A."/>
            <person name="Kuo A."/>
            <person name="LaButti K."/>
            <person name="Larrondo L.F."/>
            <person name="Lindquist E."/>
            <person name="Ling A."/>
            <person name="Lombard V."/>
            <person name="Lucas S."/>
            <person name="Lundell T."/>
            <person name="Martin R."/>
            <person name="McLaughlin D.J."/>
            <person name="Morgenstern I."/>
            <person name="Morin E."/>
            <person name="Murat C."/>
            <person name="Nagy L.G."/>
            <person name="Nolan M."/>
            <person name="Ohm R.A."/>
            <person name="Patyshakuliyeva A."/>
            <person name="Rokas A."/>
            <person name="Ruiz-Duenas F.J."/>
            <person name="Sabat G."/>
            <person name="Salamov A."/>
            <person name="Samejima M."/>
            <person name="Schmutz J."/>
            <person name="Slot J.C."/>
            <person name="St John F."/>
            <person name="Stenlid J."/>
            <person name="Sun H."/>
            <person name="Sun S."/>
            <person name="Syed K."/>
            <person name="Tsang A."/>
            <person name="Wiebenga A."/>
            <person name="Young D."/>
            <person name="Pisabarro A."/>
            <person name="Eastwood D.C."/>
            <person name="Martin F."/>
            <person name="Cullen D."/>
            <person name="Grigoriev I.V."/>
            <person name="Hibbett D.S."/>
        </authorList>
    </citation>
    <scope>NUCLEOTIDE SEQUENCE [LARGE SCALE GENOMIC DNA]</scope>
    <source>
        <strain evidence="9">TFB10046</strain>
    </source>
</reference>
<feature type="region of interest" description="Disordered" evidence="6">
    <location>
        <begin position="351"/>
        <end position="385"/>
    </location>
</feature>
<keyword evidence="1" id="KW-0479">Metal-binding</keyword>
<dbReference type="GO" id="GO:0045944">
    <property type="term" value="P:positive regulation of transcription by RNA polymerase II"/>
    <property type="evidence" value="ECO:0007669"/>
    <property type="project" value="UniProtKB-ARBA"/>
</dbReference>
<dbReference type="KEGG" id="adl:AURDEDRAFT_166331"/>
<proteinExistence type="predicted"/>
<keyword evidence="9" id="KW-1185">Reference proteome</keyword>
<dbReference type="Proteomes" id="UP000006514">
    <property type="component" value="Unassembled WGS sequence"/>
</dbReference>
<dbReference type="PROSITE" id="PS50157">
    <property type="entry name" value="ZINC_FINGER_C2H2_2"/>
    <property type="match status" value="2"/>
</dbReference>
<evidence type="ECO:0000313" key="9">
    <source>
        <dbReference type="Proteomes" id="UP000006514"/>
    </source>
</evidence>
<evidence type="ECO:0000256" key="3">
    <source>
        <dbReference type="ARBA" id="ARBA00022771"/>
    </source>
</evidence>
<dbReference type="OrthoDB" id="3214149at2759"/>
<sequence length="385" mass="43601">MDPSLACRWVRCESTFSNDDAGAAELWAHLTDKHLLAVSTTQTFQCQWDTCTRSFDKSFGSHLRSHLPKWYRPYECAFVQLEMPPAPLPCRWEDCSTPGPYPDDKALYKHLEAAHNPQRGLLHCKWNGCGRTTVLSGGQDIAAHLCSHTDFRPFVCAHPDCGHAVIRAYELRRHIVEVHSGHAQPRPGDGGSSTILLCRWVDCAREFPNDSTGAGQLWEHINNRHALQIGPGDTCRCRWGSCGRAFRHGFVAHLRSHLPKWYRPYECATCGRGFITGAVLAVHEKQNHSIKPAEEEEDSSESDDEDDDRKRRRKRRKLADDEPSPHFVRLEERVSVLEARFDALITGWKKGRGEKAHASSSSESESESVESEERDGRPNEPWDLS</sequence>
<keyword evidence="4" id="KW-0862">Zinc</keyword>
<dbReference type="eggNOG" id="KOG1721">
    <property type="taxonomic scope" value="Eukaryota"/>
</dbReference>
<dbReference type="InterPro" id="IPR050329">
    <property type="entry name" value="GLI_C2H2-zinc-finger"/>
</dbReference>
<dbReference type="PANTHER" id="PTHR19818:SF159">
    <property type="entry name" value="C2H2-TYPE DOMAIN-CONTAINING PROTEIN"/>
    <property type="match status" value="1"/>
</dbReference>
<dbReference type="AlphaFoldDB" id="J0WXM4"/>
<dbReference type="EMBL" id="JH687770">
    <property type="protein sequence ID" value="EJD44545.1"/>
    <property type="molecule type" value="Genomic_DNA"/>
</dbReference>
<dbReference type="GO" id="GO:0005634">
    <property type="term" value="C:nucleus"/>
    <property type="evidence" value="ECO:0007669"/>
    <property type="project" value="UniProtKB-ARBA"/>
</dbReference>
<accession>J0WXM4</accession>
<feature type="compositionally biased region" description="Acidic residues" evidence="6">
    <location>
        <begin position="294"/>
        <end position="307"/>
    </location>
</feature>
<feature type="region of interest" description="Disordered" evidence="6">
    <location>
        <begin position="286"/>
        <end position="325"/>
    </location>
</feature>
<feature type="domain" description="C2H2-type" evidence="7">
    <location>
        <begin position="265"/>
        <end position="293"/>
    </location>
</feature>
<feature type="compositionally biased region" description="Basic and acidic residues" evidence="6">
    <location>
        <begin position="374"/>
        <end position="385"/>
    </location>
</feature>
<feature type="compositionally biased region" description="Acidic residues" evidence="6">
    <location>
        <begin position="364"/>
        <end position="373"/>
    </location>
</feature>
<evidence type="ECO:0000256" key="5">
    <source>
        <dbReference type="PROSITE-ProRule" id="PRU00042"/>
    </source>
</evidence>
<dbReference type="Gene3D" id="3.30.160.60">
    <property type="entry name" value="Classic Zinc Finger"/>
    <property type="match status" value="3"/>
</dbReference>
<dbReference type="GO" id="GO:0000981">
    <property type="term" value="F:DNA-binding transcription factor activity, RNA polymerase II-specific"/>
    <property type="evidence" value="ECO:0007669"/>
    <property type="project" value="TreeGrafter"/>
</dbReference>
<evidence type="ECO:0000256" key="6">
    <source>
        <dbReference type="SAM" id="MobiDB-lite"/>
    </source>
</evidence>
<keyword evidence="2" id="KW-0677">Repeat</keyword>
<organism evidence="8 9">
    <name type="scientific">Auricularia subglabra (strain TFB-10046 / SS5)</name>
    <name type="common">White-rot fungus</name>
    <name type="synonym">Auricularia delicata (strain TFB10046)</name>
    <dbReference type="NCBI Taxonomy" id="717982"/>
    <lineage>
        <taxon>Eukaryota</taxon>
        <taxon>Fungi</taxon>
        <taxon>Dikarya</taxon>
        <taxon>Basidiomycota</taxon>
        <taxon>Agaricomycotina</taxon>
        <taxon>Agaricomycetes</taxon>
        <taxon>Auriculariales</taxon>
        <taxon>Auriculariaceae</taxon>
        <taxon>Auricularia</taxon>
    </lineage>
</organism>
<dbReference type="GO" id="GO:0000978">
    <property type="term" value="F:RNA polymerase II cis-regulatory region sequence-specific DNA binding"/>
    <property type="evidence" value="ECO:0007669"/>
    <property type="project" value="TreeGrafter"/>
</dbReference>
<evidence type="ECO:0000256" key="2">
    <source>
        <dbReference type="ARBA" id="ARBA00022737"/>
    </source>
</evidence>
<dbReference type="PROSITE" id="PS00028">
    <property type="entry name" value="ZINC_FINGER_C2H2_1"/>
    <property type="match status" value="2"/>
</dbReference>
<evidence type="ECO:0000256" key="4">
    <source>
        <dbReference type="ARBA" id="ARBA00022833"/>
    </source>
</evidence>
<keyword evidence="3 5" id="KW-0863">Zinc-finger</keyword>
<evidence type="ECO:0000256" key="1">
    <source>
        <dbReference type="ARBA" id="ARBA00022723"/>
    </source>
</evidence>
<dbReference type="SMART" id="SM00355">
    <property type="entry name" value="ZnF_C2H2"/>
    <property type="match status" value="7"/>
</dbReference>
<dbReference type="InterPro" id="IPR036236">
    <property type="entry name" value="Znf_C2H2_sf"/>
</dbReference>
<dbReference type="PANTHER" id="PTHR19818">
    <property type="entry name" value="ZINC FINGER PROTEIN ZIC AND GLI"/>
    <property type="match status" value="1"/>
</dbReference>
<dbReference type="SUPFAM" id="SSF57667">
    <property type="entry name" value="beta-beta-alpha zinc fingers"/>
    <property type="match status" value="2"/>
</dbReference>
<dbReference type="InterPro" id="IPR013087">
    <property type="entry name" value="Znf_C2H2_type"/>
</dbReference>
<evidence type="ECO:0000313" key="8">
    <source>
        <dbReference type="EMBL" id="EJD44545.1"/>
    </source>
</evidence>
<evidence type="ECO:0000259" key="7">
    <source>
        <dbReference type="PROSITE" id="PS50157"/>
    </source>
</evidence>
<feature type="domain" description="C2H2-type" evidence="7">
    <location>
        <begin position="154"/>
        <end position="184"/>
    </location>
</feature>
<dbReference type="InParanoid" id="J0WXM4"/>
<name>J0WXM4_AURST</name>